<keyword evidence="16" id="KW-0411">Iron-sulfur</keyword>
<keyword evidence="7" id="KW-0963">Cytoplasm</keyword>
<dbReference type="SUPFAM" id="SSF55874">
    <property type="entry name" value="ATPase domain of HSP90 chaperone/DNA topoisomerase II/histidine kinase"/>
    <property type="match status" value="1"/>
</dbReference>
<dbReference type="InterPro" id="IPR036890">
    <property type="entry name" value="HATPase_C_sf"/>
</dbReference>
<dbReference type="EC" id="2.7.13.3" evidence="4"/>
<dbReference type="PROSITE" id="PS50109">
    <property type="entry name" value="HIS_KIN"/>
    <property type="match status" value="1"/>
</dbReference>
<keyword evidence="11" id="KW-0547">Nucleotide-binding</keyword>
<organism evidence="21 22">
    <name type="scientific">Microbacterium thalassium</name>
    <dbReference type="NCBI Taxonomy" id="362649"/>
    <lineage>
        <taxon>Bacteria</taxon>
        <taxon>Bacillati</taxon>
        <taxon>Actinomycetota</taxon>
        <taxon>Actinomycetes</taxon>
        <taxon>Micrococcales</taxon>
        <taxon>Microbacteriaceae</taxon>
        <taxon>Microbacterium</taxon>
    </lineage>
</organism>
<evidence type="ECO:0000256" key="2">
    <source>
        <dbReference type="ARBA" id="ARBA00001966"/>
    </source>
</evidence>
<keyword evidence="15" id="KW-0902">Two-component regulatory system</keyword>
<dbReference type="GO" id="GO:0046872">
    <property type="term" value="F:metal ion binding"/>
    <property type="evidence" value="ECO:0007669"/>
    <property type="project" value="UniProtKB-KW"/>
</dbReference>
<dbReference type="PRINTS" id="PR00344">
    <property type="entry name" value="BCTRLSENSOR"/>
</dbReference>
<dbReference type="GO" id="GO:0005737">
    <property type="term" value="C:cytoplasm"/>
    <property type="evidence" value="ECO:0007669"/>
    <property type="project" value="UniProtKB-SubCell"/>
</dbReference>
<keyword evidence="22" id="KW-1185">Reference proteome</keyword>
<feature type="transmembrane region" description="Helical" evidence="19">
    <location>
        <begin position="107"/>
        <end position="129"/>
    </location>
</feature>
<evidence type="ECO:0000256" key="1">
    <source>
        <dbReference type="ARBA" id="ARBA00000085"/>
    </source>
</evidence>
<proteinExistence type="predicted"/>
<evidence type="ECO:0000256" key="7">
    <source>
        <dbReference type="ARBA" id="ARBA00022490"/>
    </source>
</evidence>
<evidence type="ECO:0000256" key="10">
    <source>
        <dbReference type="ARBA" id="ARBA00022723"/>
    </source>
</evidence>
<dbReference type="EMBL" id="JACHML010000001">
    <property type="protein sequence ID" value="MBB6392889.1"/>
    <property type="molecule type" value="Genomic_DNA"/>
</dbReference>
<keyword evidence="10" id="KW-0479">Metal-binding</keyword>
<gene>
    <name evidence="21" type="ORF">HD594_003202</name>
</gene>
<dbReference type="InterPro" id="IPR011712">
    <property type="entry name" value="Sig_transdc_His_kin_sub3_dim/P"/>
</dbReference>
<feature type="transmembrane region" description="Helical" evidence="19">
    <location>
        <begin position="135"/>
        <end position="160"/>
    </location>
</feature>
<keyword evidence="13" id="KW-0067">ATP-binding</keyword>
<accession>A0A7X0FSI7</accession>
<dbReference type="GO" id="GO:0000155">
    <property type="term" value="F:phosphorelay sensor kinase activity"/>
    <property type="evidence" value="ECO:0007669"/>
    <property type="project" value="InterPro"/>
</dbReference>
<comment type="catalytic activity">
    <reaction evidence="1">
        <text>ATP + protein L-histidine = ADP + protein N-phospho-L-histidine.</text>
        <dbReference type="EC" id="2.7.13.3"/>
    </reaction>
</comment>
<evidence type="ECO:0000259" key="20">
    <source>
        <dbReference type="PROSITE" id="PS50109"/>
    </source>
</evidence>
<dbReference type="InterPro" id="IPR004358">
    <property type="entry name" value="Sig_transdc_His_kin-like_C"/>
</dbReference>
<dbReference type="GO" id="GO:0046983">
    <property type="term" value="F:protein dimerization activity"/>
    <property type="evidence" value="ECO:0007669"/>
    <property type="project" value="InterPro"/>
</dbReference>
<sequence length="401" mass="41820">MLNRRWWDAAVIAASLMVVVALIVGLGGASTAGDRLLAAGALVVLLLAYVLVARPALGAPRTWSLPVFVALSAAALAIGCSGEPFFAVMQAIAYPMAWLLAERRRDAVIGSIVVALGVFAGFAVFSGVLDDADAVVPALTSAAATAGFGLAFAVAFGLWITRIVEYGEERARLVGELTAAQAEIEVLSRDRGASMERERLARDIHDTLAQTLAGLTILTERAGKQLREGRTDAASDTITTVERLSRDALAEARAIVSRTAAVPSDTALADAVDRLVDRFRAEVGLTIDLDLRLDPAGGIPRETQLIVLRCLQEALSNVRKHAAATRVQVTVSTAADGGATLEVADDGTGFDAAARRNGFGLDGMSDRVAIAGGELELDSGVGRGTTVTVRLPAHVDAEETA</sequence>
<feature type="transmembrane region" description="Helical" evidence="19">
    <location>
        <begin position="63"/>
        <end position="86"/>
    </location>
</feature>
<dbReference type="RefSeq" id="WP_184752033.1">
    <property type="nucleotide sequence ID" value="NZ_BAAAJR010000001.1"/>
</dbReference>
<evidence type="ECO:0000256" key="6">
    <source>
        <dbReference type="ARBA" id="ARBA00022485"/>
    </source>
</evidence>
<dbReference type="Gene3D" id="1.20.5.1930">
    <property type="match status" value="1"/>
</dbReference>
<dbReference type="PIRSF" id="PIRSF037434">
    <property type="entry name" value="STHK_ChrS"/>
    <property type="match status" value="1"/>
</dbReference>
<dbReference type="AlphaFoldDB" id="A0A7X0FSI7"/>
<feature type="transmembrane region" description="Helical" evidence="19">
    <location>
        <begin position="36"/>
        <end position="57"/>
    </location>
</feature>
<dbReference type="PANTHER" id="PTHR24421:SF10">
    <property type="entry name" value="NITRATE_NITRITE SENSOR PROTEIN NARQ"/>
    <property type="match status" value="1"/>
</dbReference>
<dbReference type="PANTHER" id="PTHR24421">
    <property type="entry name" value="NITRATE/NITRITE SENSOR PROTEIN NARX-RELATED"/>
    <property type="match status" value="1"/>
</dbReference>
<comment type="function">
    <text evidence="17">Member of the two-component regulatory system NreB/NreC involved in the control of dissimilatory nitrate/nitrite reduction in response to oxygen. NreB functions as a direct oxygen sensor histidine kinase which is autophosphorylated, in the absence of oxygen, probably at the conserved histidine residue, and transfers its phosphate group probably to a conserved aspartate residue of NreC. NreB/NreC activates the expression of the nitrate (narGHJI) and nitrite (nir) reductase operons, as well as the putative nitrate transporter gene narT.</text>
</comment>
<dbReference type="GO" id="GO:0005524">
    <property type="term" value="F:ATP binding"/>
    <property type="evidence" value="ECO:0007669"/>
    <property type="project" value="UniProtKB-KW"/>
</dbReference>
<dbReference type="Pfam" id="PF02518">
    <property type="entry name" value="HATPase_c"/>
    <property type="match status" value="1"/>
</dbReference>
<keyword evidence="8" id="KW-0597">Phosphoprotein</keyword>
<dbReference type="Proteomes" id="UP000537775">
    <property type="component" value="Unassembled WGS sequence"/>
</dbReference>
<dbReference type="InterPro" id="IPR003594">
    <property type="entry name" value="HATPase_dom"/>
</dbReference>
<evidence type="ECO:0000256" key="13">
    <source>
        <dbReference type="ARBA" id="ARBA00022840"/>
    </source>
</evidence>
<reference evidence="21 22" key="1">
    <citation type="submission" date="2020-08" db="EMBL/GenBank/DDBJ databases">
        <title>Sequencing the genomes of 1000 actinobacteria strains.</title>
        <authorList>
            <person name="Klenk H.-P."/>
        </authorList>
    </citation>
    <scope>NUCLEOTIDE SEQUENCE [LARGE SCALE GENOMIC DNA]</scope>
    <source>
        <strain evidence="21 22">DSM 12511</strain>
    </source>
</reference>
<name>A0A7X0FSI7_9MICO</name>
<comment type="caution">
    <text evidence="21">The sequence shown here is derived from an EMBL/GenBank/DDBJ whole genome shotgun (WGS) entry which is preliminary data.</text>
</comment>
<feature type="transmembrane region" description="Helical" evidence="19">
    <location>
        <begin position="6"/>
        <end position="29"/>
    </location>
</feature>
<evidence type="ECO:0000313" key="21">
    <source>
        <dbReference type="EMBL" id="MBB6392889.1"/>
    </source>
</evidence>
<evidence type="ECO:0000256" key="12">
    <source>
        <dbReference type="ARBA" id="ARBA00022777"/>
    </source>
</evidence>
<keyword evidence="19" id="KW-1133">Transmembrane helix</keyword>
<dbReference type="GO" id="GO:0016020">
    <property type="term" value="C:membrane"/>
    <property type="evidence" value="ECO:0007669"/>
    <property type="project" value="InterPro"/>
</dbReference>
<dbReference type="SMART" id="SM00387">
    <property type="entry name" value="HATPase_c"/>
    <property type="match status" value="1"/>
</dbReference>
<evidence type="ECO:0000256" key="16">
    <source>
        <dbReference type="ARBA" id="ARBA00023014"/>
    </source>
</evidence>
<evidence type="ECO:0000256" key="14">
    <source>
        <dbReference type="ARBA" id="ARBA00023004"/>
    </source>
</evidence>
<keyword evidence="9" id="KW-0808">Transferase</keyword>
<keyword evidence="19" id="KW-0812">Transmembrane</keyword>
<evidence type="ECO:0000256" key="18">
    <source>
        <dbReference type="ARBA" id="ARBA00030800"/>
    </source>
</evidence>
<dbReference type="GO" id="GO:0051539">
    <property type="term" value="F:4 iron, 4 sulfur cluster binding"/>
    <property type="evidence" value="ECO:0007669"/>
    <property type="project" value="UniProtKB-KW"/>
</dbReference>
<evidence type="ECO:0000256" key="15">
    <source>
        <dbReference type="ARBA" id="ARBA00023012"/>
    </source>
</evidence>
<comment type="subcellular location">
    <subcellularLocation>
        <location evidence="3">Cytoplasm</location>
    </subcellularLocation>
</comment>
<keyword evidence="14" id="KW-0408">Iron</keyword>
<comment type="cofactor">
    <cofactor evidence="2">
        <name>[4Fe-4S] cluster</name>
        <dbReference type="ChEBI" id="CHEBI:49883"/>
    </cofactor>
</comment>
<keyword evidence="6" id="KW-0004">4Fe-4S</keyword>
<evidence type="ECO:0000256" key="9">
    <source>
        <dbReference type="ARBA" id="ARBA00022679"/>
    </source>
</evidence>
<feature type="domain" description="Histidine kinase" evidence="20">
    <location>
        <begin position="199"/>
        <end position="395"/>
    </location>
</feature>
<evidence type="ECO:0000256" key="17">
    <source>
        <dbReference type="ARBA" id="ARBA00024827"/>
    </source>
</evidence>
<keyword evidence="19" id="KW-0472">Membrane</keyword>
<evidence type="ECO:0000256" key="5">
    <source>
        <dbReference type="ARBA" id="ARBA00017322"/>
    </source>
</evidence>
<evidence type="ECO:0000256" key="4">
    <source>
        <dbReference type="ARBA" id="ARBA00012438"/>
    </source>
</evidence>
<dbReference type="InterPro" id="IPR005467">
    <property type="entry name" value="His_kinase_dom"/>
</dbReference>
<keyword evidence="12 21" id="KW-0418">Kinase</keyword>
<dbReference type="InterPro" id="IPR050482">
    <property type="entry name" value="Sensor_HK_TwoCompSys"/>
</dbReference>
<dbReference type="InterPro" id="IPR017205">
    <property type="entry name" value="Sig_transdc_His_kinase_ChrS"/>
</dbReference>
<dbReference type="Pfam" id="PF07730">
    <property type="entry name" value="HisKA_3"/>
    <property type="match status" value="1"/>
</dbReference>
<evidence type="ECO:0000256" key="11">
    <source>
        <dbReference type="ARBA" id="ARBA00022741"/>
    </source>
</evidence>
<evidence type="ECO:0000256" key="19">
    <source>
        <dbReference type="SAM" id="Phobius"/>
    </source>
</evidence>
<evidence type="ECO:0000313" key="22">
    <source>
        <dbReference type="Proteomes" id="UP000537775"/>
    </source>
</evidence>
<dbReference type="Gene3D" id="3.30.565.10">
    <property type="entry name" value="Histidine kinase-like ATPase, C-terminal domain"/>
    <property type="match status" value="1"/>
</dbReference>
<dbReference type="CDD" id="cd16917">
    <property type="entry name" value="HATPase_UhpB-NarQ-NarX-like"/>
    <property type="match status" value="1"/>
</dbReference>
<protein>
    <recommendedName>
        <fullName evidence="5">Oxygen sensor histidine kinase NreB</fullName>
        <ecNumber evidence="4">2.7.13.3</ecNumber>
    </recommendedName>
    <alternativeName>
        <fullName evidence="18">Nitrogen regulation protein B</fullName>
    </alternativeName>
</protein>
<evidence type="ECO:0000256" key="8">
    <source>
        <dbReference type="ARBA" id="ARBA00022553"/>
    </source>
</evidence>
<evidence type="ECO:0000256" key="3">
    <source>
        <dbReference type="ARBA" id="ARBA00004496"/>
    </source>
</evidence>